<dbReference type="AlphaFoldDB" id="A0AAN8CVL1"/>
<dbReference type="EMBL" id="JAURVH010001528">
    <property type="protein sequence ID" value="KAK5911247.1"/>
    <property type="molecule type" value="Genomic_DNA"/>
</dbReference>
<dbReference type="GO" id="GO:0007130">
    <property type="term" value="P:synaptonemal complex assembly"/>
    <property type="evidence" value="ECO:0007669"/>
    <property type="project" value="InterPro"/>
</dbReference>
<proteinExistence type="inferred from homology"/>
<evidence type="ECO:0000256" key="3">
    <source>
        <dbReference type="ARBA" id="ARBA00023254"/>
    </source>
</evidence>
<comment type="similarity">
    <text evidence="1">Belongs to the SYCE family.</text>
</comment>
<evidence type="ECO:0000313" key="6">
    <source>
        <dbReference type="EMBL" id="KAK5911247.1"/>
    </source>
</evidence>
<dbReference type="Pfam" id="PF15233">
    <property type="entry name" value="SYCE1"/>
    <property type="match status" value="1"/>
</dbReference>
<dbReference type="PANTHER" id="PTHR21731:SF1">
    <property type="entry name" value="SYNAPTONEMAL COMPLEX CENTRAL ELEMENT PROTEIN 1-LIKE"/>
    <property type="match status" value="1"/>
</dbReference>
<organism evidence="6 7">
    <name type="scientific">Champsocephalus gunnari</name>
    <name type="common">Mackerel icefish</name>
    <dbReference type="NCBI Taxonomy" id="52237"/>
    <lineage>
        <taxon>Eukaryota</taxon>
        <taxon>Metazoa</taxon>
        <taxon>Chordata</taxon>
        <taxon>Craniata</taxon>
        <taxon>Vertebrata</taxon>
        <taxon>Euteleostomi</taxon>
        <taxon>Actinopterygii</taxon>
        <taxon>Neopterygii</taxon>
        <taxon>Teleostei</taxon>
        <taxon>Neoteleostei</taxon>
        <taxon>Acanthomorphata</taxon>
        <taxon>Eupercaria</taxon>
        <taxon>Perciformes</taxon>
        <taxon>Notothenioidei</taxon>
        <taxon>Channichthyidae</taxon>
        <taxon>Champsocephalus</taxon>
    </lineage>
</organism>
<evidence type="ECO:0000256" key="1">
    <source>
        <dbReference type="ARBA" id="ARBA00010094"/>
    </source>
</evidence>
<keyword evidence="7" id="KW-1185">Reference proteome</keyword>
<feature type="coiled-coil region" evidence="4">
    <location>
        <begin position="29"/>
        <end position="133"/>
    </location>
</feature>
<dbReference type="PANTHER" id="PTHR21731">
    <property type="entry name" value="SYNAPTONEMAL COMPLEX CENTRAL ELEMENT PROTEIN 1-LIKE"/>
    <property type="match status" value="1"/>
</dbReference>
<feature type="region of interest" description="Disordered" evidence="5">
    <location>
        <begin position="189"/>
        <end position="208"/>
    </location>
</feature>
<evidence type="ECO:0000256" key="5">
    <source>
        <dbReference type="SAM" id="MobiDB-lite"/>
    </source>
</evidence>
<dbReference type="GO" id="GO:0000795">
    <property type="term" value="C:synaptonemal complex"/>
    <property type="evidence" value="ECO:0007669"/>
    <property type="project" value="InterPro"/>
</dbReference>
<dbReference type="InterPro" id="IPR026676">
    <property type="entry name" value="SYCE1"/>
</dbReference>
<evidence type="ECO:0008006" key="8">
    <source>
        <dbReference type="Google" id="ProtNLM"/>
    </source>
</evidence>
<evidence type="ECO:0000256" key="2">
    <source>
        <dbReference type="ARBA" id="ARBA00023054"/>
    </source>
</evidence>
<evidence type="ECO:0000313" key="7">
    <source>
        <dbReference type="Proteomes" id="UP001331515"/>
    </source>
</evidence>
<reference evidence="6 7" key="1">
    <citation type="journal article" date="2023" name="Mol. Biol. Evol.">
        <title>Genomics of Secondarily Temperate Adaptation in the Only Non-Antarctic Icefish.</title>
        <authorList>
            <person name="Rivera-Colon A.G."/>
            <person name="Rayamajhi N."/>
            <person name="Minhas B.F."/>
            <person name="Madrigal G."/>
            <person name="Bilyk K.T."/>
            <person name="Yoon V."/>
            <person name="Hune M."/>
            <person name="Gregory S."/>
            <person name="Cheng C.H.C."/>
            <person name="Catchen J.M."/>
        </authorList>
    </citation>
    <scope>NUCLEOTIDE SEQUENCE [LARGE SCALE GENOMIC DNA]</scope>
    <source>
        <tissue evidence="6">White muscle</tissue>
    </source>
</reference>
<feature type="compositionally biased region" description="Polar residues" evidence="5">
    <location>
        <begin position="199"/>
        <end position="208"/>
    </location>
</feature>
<protein>
    <recommendedName>
        <fullName evidence="8">Synaptonemal complex central element protein 1</fullName>
    </recommendedName>
</protein>
<dbReference type="Proteomes" id="UP001331515">
    <property type="component" value="Unassembled WGS sequence"/>
</dbReference>
<accession>A0AAN8CVL1</accession>
<keyword evidence="3" id="KW-0469">Meiosis</keyword>
<gene>
    <name evidence="6" type="ORF">CgunFtcFv8_005442</name>
</gene>
<sequence length="208" mass="24276">MSETTGFNIGDLINVIPLNEGGGMHEPKVEQLMGKLRRLQQGKRILEEEIKEIKCVSDSSQKELASLQTEAYQLEGILKEKEELCRKLQFQSAESEQDSVRQLNQNRKSEELLEQYRCEIQEFKLKHRKQRMKFENQLLHLIEQHKNLHSVFSPERLPDEITSAENRRSQLLAAEQMKLAQLHRLQEELEEMEKHKQRATTAAGTQGE</sequence>
<keyword evidence="2 4" id="KW-0175">Coiled coil</keyword>
<name>A0AAN8CVL1_CHAGU</name>
<evidence type="ECO:0000256" key="4">
    <source>
        <dbReference type="SAM" id="Coils"/>
    </source>
</evidence>
<comment type="caution">
    <text evidence="6">The sequence shown here is derived from an EMBL/GenBank/DDBJ whole genome shotgun (WGS) entry which is preliminary data.</text>
</comment>